<sequence>MSTSSSAAGSSFVDAGRSGSVSMDDDPGIEDRGVVRKKKAAKRRKVNHACLYCRRSHMTCDEGRPCQRCIKREIGHLCHDDRRPKPDNNSSSADSVPATTAAPAPGYSTSERMSISTLTSANEVLATMYAPTTTIATRATPAASTSGATWPIGSQSPFMYSDTLGNEFSVLTDFLETLDEGSFFGAPPSVPPSLMTSGATSFTPNAYPVSTNGLTSATTTGNRATEITSANSGSNPPETSPSSSSDDRSVSEVEKPTPDPATILPAATKTERFLLTAADQESGSRDERLSRVIRSKYEAGLLKPYNYVKGYARLSRWMDRNVSQESKQQILQPLSVLRPKFRAVAQSLRDIDLVFIEEAFERLLLDYDRVFSAMGVPACLWRRTGEIYKGNREFSELVGINGYLLREGKLCIYELMAEESAVNYWEKYGHVAFDSSQKAVLTSCVLRYKPQFNIPSPPKSGPSATGVIGAGISGVNTSSSSGPGSSLTLNASPPSSAGPVVAPTEEGLVNCCFSFTIRRDKWGIPSMIVGNFIRC</sequence>
<feature type="region of interest" description="Disordered" evidence="8">
    <location>
        <begin position="476"/>
        <end position="498"/>
    </location>
</feature>
<dbReference type="GO" id="GO:0008270">
    <property type="term" value="F:zinc ion binding"/>
    <property type="evidence" value="ECO:0007669"/>
    <property type="project" value="InterPro"/>
</dbReference>
<comment type="subcellular location">
    <subcellularLocation>
        <location evidence="1">Nucleus</location>
    </subcellularLocation>
</comment>
<feature type="region of interest" description="Disordered" evidence="8">
    <location>
        <begin position="226"/>
        <end position="266"/>
    </location>
</feature>
<feature type="compositionally biased region" description="Polar residues" evidence="8">
    <location>
        <begin position="87"/>
        <end position="98"/>
    </location>
</feature>
<evidence type="ECO:0000313" key="11">
    <source>
        <dbReference type="Proteomes" id="UP000772434"/>
    </source>
</evidence>
<evidence type="ECO:0000256" key="3">
    <source>
        <dbReference type="ARBA" id="ARBA00022833"/>
    </source>
</evidence>
<evidence type="ECO:0000256" key="2">
    <source>
        <dbReference type="ARBA" id="ARBA00022723"/>
    </source>
</evidence>
<evidence type="ECO:0000256" key="5">
    <source>
        <dbReference type="ARBA" id="ARBA00023125"/>
    </source>
</evidence>
<keyword evidence="6" id="KW-0804">Transcription</keyword>
<keyword evidence="7" id="KW-0539">Nucleus</keyword>
<protein>
    <recommendedName>
        <fullName evidence="9">Zn(2)-C6 fungal-type domain-containing protein</fullName>
    </recommendedName>
</protein>
<evidence type="ECO:0000259" key="9">
    <source>
        <dbReference type="PROSITE" id="PS50048"/>
    </source>
</evidence>
<dbReference type="InterPro" id="IPR056751">
    <property type="entry name" value="PAS_13"/>
</dbReference>
<keyword evidence="4" id="KW-0805">Transcription regulation</keyword>
<dbReference type="Proteomes" id="UP000772434">
    <property type="component" value="Unassembled WGS sequence"/>
</dbReference>
<dbReference type="SUPFAM" id="SSF57701">
    <property type="entry name" value="Zn2/Cys6 DNA-binding domain"/>
    <property type="match status" value="1"/>
</dbReference>
<dbReference type="InterPro" id="IPR001138">
    <property type="entry name" value="Zn2Cys6_DnaBD"/>
</dbReference>
<dbReference type="SMART" id="SM00066">
    <property type="entry name" value="GAL4"/>
    <property type="match status" value="1"/>
</dbReference>
<dbReference type="GO" id="GO:0005634">
    <property type="term" value="C:nucleus"/>
    <property type="evidence" value="ECO:0007669"/>
    <property type="project" value="UniProtKB-SubCell"/>
</dbReference>
<dbReference type="GO" id="GO:0000981">
    <property type="term" value="F:DNA-binding transcription factor activity, RNA polymerase II-specific"/>
    <property type="evidence" value="ECO:0007669"/>
    <property type="project" value="InterPro"/>
</dbReference>
<accession>A0A9P5UH49</accession>
<dbReference type="AlphaFoldDB" id="A0A9P5UH49"/>
<dbReference type="CDD" id="cd00067">
    <property type="entry name" value="GAL4"/>
    <property type="match status" value="1"/>
</dbReference>
<gene>
    <name evidence="10" type="ORF">BDP27DRAFT_1412549</name>
</gene>
<comment type="caution">
    <text evidence="10">The sequence shown here is derived from an EMBL/GenBank/DDBJ whole genome shotgun (WGS) entry which is preliminary data.</text>
</comment>
<dbReference type="Gene3D" id="4.10.240.10">
    <property type="entry name" value="Zn(2)-C6 fungal-type DNA-binding domain"/>
    <property type="match status" value="1"/>
</dbReference>
<dbReference type="InterPro" id="IPR053045">
    <property type="entry name" value="Zinc_cluster_trans_reg"/>
</dbReference>
<dbReference type="OrthoDB" id="65716at2759"/>
<dbReference type="FunFam" id="4.10.240.10:FF:000002">
    <property type="entry name" value="Zn cluster transcription factor Rds2"/>
    <property type="match status" value="1"/>
</dbReference>
<dbReference type="PROSITE" id="PS00463">
    <property type="entry name" value="ZN2_CY6_FUNGAL_1"/>
    <property type="match status" value="1"/>
</dbReference>
<feature type="domain" description="Zn(2)-C6 fungal-type" evidence="9">
    <location>
        <begin position="49"/>
        <end position="78"/>
    </location>
</feature>
<keyword evidence="5" id="KW-0238">DNA-binding</keyword>
<keyword evidence="11" id="KW-1185">Reference proteome</keyword>
<feature type="region of interest" description="Disordered" evidence="8">
    <location>
        <begin position="1"/>
        <end position="37"/>
    </location>
</feature>
<reference evidence="10" key="1">
    <citation type="submission" date="2020-11" db="EMBL/GenBank/DDBJ databases">
        <authorList>
            <consortium name="DOE Joint Genome Institute"/>
            <person name="Ahrendt S."/>
            <person name="Riley R."/>
            <person name="Andreopoulos W."/>
            <person name="Labutti K."/>
            <person name="Pangilinan J."/>
            <person name="Ruiz-Duenas F.J."/>
            <person name="Barrasa J.M."/>
            <person name="Sanchez-Garcia M."/>
            <person name="Camarero S."/>
            <person name="Miyauchi S."/>
            <person name="Serrano A."/>
            <person name="Linde D."/>
            <person name="Babiker R."/>
            <person name="Drula E."/>
            <person name="Ayuso-Fernandez I."/>
            <person name="Pacheco R."/>
            <person name="Padilla G."/>
            <person name="Ferreira P."/>
            <person name="Barriuso J."/>
            <person name="Kellner H."/>
            <person name="Castanera R."/>
            <person name="Alfaro M."/>
            <person name="Ramirez L."/>
            <person name="Pisabarro A.G."/>
            <person name="Kuo A."/>
            <person name="Tritt A."/>
            <person name="Lipzen A."/>
            <person name="He G."/>
            <person name="Yan M."/>
            <person name="Ng V."/>
            <person name="Cullen D."/>
            <person name="Martin F."/>
            <person name="Rosso M.-N."/>
            <person name="Henrissat B."/>
            <person name="Hibbett D."/>
            <person name="Martinez A.T."/>
            <person name="Grigoriev I.V."/>
        </authorList>
    </citation>
    <scope>NUCLEOTIDE SEQUENCE</scope>
    <source>
        <strain evidence="10">AH 40177</strain>
    </source>
</reference>
<evidence type="ECO:0000256" key="7">
    <source>
        <dbReference type="ARBA" id="ARBA00023242"/>
    </source>
</evidence>
<dbReference type="PANTHER" id="PTHR31986">
    <property type="entry name" value="REGULATOR OF DRUG SENSITIVITY 2"/>
    <property type="match status" value="1"/>
</dbReference>
<evidence type="ECO:0000256" key="1">
    <source>
        <dbReference type="ARBA" id="ARBA00004123"/>
    </source>
</evidence>
<feature type="compositionally biased region" description="Low complexity" evidence="8">
    <location>
        <begin position="231"/>
        <end position="244"/>
    </location>
</feature>
<feature type="compositionally biased region" description="Low complexity" evidence="8">
    <location>
        <begin position="1"/>
        <end position="11"/>
    </location>
</feature>
<dbReference type="GO" id="GO:0000977">
    <property type="term" value="F:RNA polymerase II transcription regulatory region sequence-specific DNA binding"/>
    <property type="evidence" value="ECO:0007669"/>
    <property type="project" value="TreeGrafter"/>
</dbReference>
<dbReference type="Pfam" id="PF00172">
    <property type="entry name" value="Zn_clus"/>
    <property type="match status" value="1"/>
</dbReference>
<organism evidence="10 11">
    <name type="scientific">Rhodocollybia butyracea</name>
    <dbReference type="NCBI Taxonomy" id="206335"/>
    <lineage>
        <taxon>Eukaryota</taxon>
        <taxon>Fungi</taxon>
        <taxon>Dikarya</taxon>
        <taxon>Basidiomycota</taxon>
        <taxon>Agaricomycotina</taxon>
        <taxon>Agaricomycetes</taxon>
        <taxon>Agaricomycetidae</taxon>
        <taxon>Agaricales</taxon>
        <taxon>Marasmiineae</taxon>
        <taxon>Omphalotaceae</taxon>
        <taxon>Rhodocollybia</taxon>
    </lineage>
</organism>
<evidence type="ECO:0000256" key="6">
    <source>
        <dbReference type="ARBA" id="ARBA00023163"/>
    </source>
</evidence>
<dbReference type="InterPro" id="IPR036864">
    <property type="entry name" value="Zn2-C6_fun-type_DNA-bd_sf"/>
</dbReference>
<evidence type="ECO:0000256" key="4">
    <source>
        <dbReference type="ARBA" id="ARBA00023015"/>
    </source>
</evidence>
<dbReference type="PANTHER" id="PTHR31986:SF7">
    <property type="entry name" value="REGULATOR OF DRUG SENSITIVITY 2"/>
    <property type="match status" value="1"/>
</dbReference>
<evidence type="ECO:0000313" key="10">
    <source>
        <dbReference type="EMBL" id="KAF9078588.1"/>
    </source>
</evidence>
<dbReference type="PROSITE" id="PS50048">
    <property type="entry name" value="ZN2_CY6_FUNGAL_2"/>
    <property type="match status" value="1"/>
</dbReference>
<feature type="region of interest" description="Disordered" evidence="8">
    <location>
        <begin position="78"/>
        <end position="112"/>
    </location>
</feature>
<evidence type="ECO:0000256" key="8">
    <source>
        <dbReference type="SAM" id="MobiDB-lite"/>
    </source>
</evidence>
<dbReference type="Pfam" id="PF24990">
    <property type="entry name" value="PAS_13"/>
    <property type="match status" value="1"/>
</dbReference>
<dbReference type="EMBL" id="JADNRY010000001">
    <property type="protein sequence ID" value="KAF9078588.1"/>
    <property type="molecule type" value="Genomic_DNA"/>
</dbReference>
<name>A0A9P5UH49_9AGAR</name>
<feature type="compositionally biased region" description="Basic and acidic residues" evidence="8">
    <location>
        <begin position="245"/>
        <end position="257"/>
    </location>
</feature>
<keyword evidence="2" id="KW-0479">Metal-binding</keyword>
<keyword evidence="3" id="KW-0862">Zinc</keyword>
<proteinExistence type="predicted"/>